<keyword evidence="4" id="KW-1185">Reference proteome</keyword>
<dbReference type="Proteomes" id="UP001318682">
    <property type="component" value="Chromosome"/>
</dbReference>
<evidence type="ECO:0000313" key="4">
    <source>
        <dbReference type="Proteomes" id="UP001318682"/>
    </source>
</evidence>
<protein>
    <submittedName>
        <fullName evidence="3">Transcriptional repressor PaaX</fullName>
    </submittedName>
</protein>
<dbReference type="InterPro" id="IPR013225">
    <property type="entry name" value="PaaX_C"/>
</dbReference>
<dbReference type="Pfam" id="PF08223">
    <property type="entry name" value="PaaX_C"/>
    <property type="match status" value="1"/>
</dbReference>
<dbReference type="Gene3D" id="3.30.70.2670">
    <property type="match status" value="1"/>
</dbReference>
<dbReference type="RefSeq" id="WP_187428370.1">
    <property type="nucleotide sequence ID" value="NZ_CP143423.1"/>
</dbReference>
<dbReference type="PANTHER" id="PTHR30319">
    <property type="entry name" value="PHENYLACETIC ACID REGULATOR-RELATED TRANSCRIPTIONAL REPRESSOR"/>
    <property type="match status" value="1"/>
</dbReference>
<accession>A0ABZ2BZT7</accession>
<dbReference type="InterPro" id="IPR036390">
    <property type="entry name" value="WH_DNA-bd_sf"/>
</dbReference>
<organism evidence="3 4">
    <name type="scientific">Roseobacter fucihabitans</name>
    <dbReference type="NCBI Taxonomy" id="1537242"/>
    <lineage>
        <taxon>Bacteria</taxon>
        <taxon>Pseudomonadati</taxon>
        <taxon>Pseudomonadota</taxon>
        <taxon>Alphaproteobacteria</taxon>
        <taxon>Rhodobacterales</taxon>
        <taxon>Roseobacteraceae</taxon>
        <taxon>Roseobacter</taxon>
    </lineage>
</organism>
<evidence type="ECO:0000259" key="2">
    <source>
        <dbReference type="Pfam" id="PF08223"/>
    </source>
</evidence>
<name>A0ABZ2BZT7_9RHOB</name>
<dbReference type="Pfam" id="PF07848">
    <property type="entry name" value="PaaX"/>
    <property type="match status" value="1"/>
</dbReference>
<feature type="domain" description="Transcriptional repressor PaaX-like C-terminal" evidence="2">
    <location>
        <begin position="173"/>
        <end position="250"/>
    </location>
</feature>
<proteinExistence type="predicted"/>
<dbReference type="SUPFAM" id="SSF46785">
    <property type="entry name" value="Winged helix' DNA-binding domain"/>
    <property type="match status" value="1"/>
</dbReference>
<dbReference type="Gene3D" id="1.20.58.1460">
    <property type="match status" value="1"/>
</dbReference>
<dbReference type="InterPro" id="IPR012906">
    <property type="entry name" value="PaaX-like_N"/>
</dbReference>
<dbReference type="EMBL" id="CP143423">
    <property type="protein sequence ID" value="WVX50816.1"/>
    <property type="molecule type" value="Genomic_DNA"/>
</dbReference>
<reference evidence="4" key="1">
    <citation type="submission" date="2024-01" db="EMBL/GenBank/DDBJ databases">
        <title>Roseobacter fucihabitans sp. nov., isolated from the brown alga Fucus spiralis.</title>
        <authorList>
            <person name="Hahnke S."/>
            <person name="Berger M."/>
            <person name="Schlingloff A."/>
            <person name="Athale I."/>
            <person name="Neumann-Schaal M."/>
            <person name="Adenaya A."/>
            <person name="Poehlein A."/>
            <person name="Daniel R."/>
            <person name="Pertersen J."/>
            <person name="Brinkhoff T."/>
        </authorList>
    </citation>
    <scope>NUCLEOTIDE SEQUENCE [LARGE SCALE GENOMIC DNA]</scope>
    <source>
        <strain evidence="4">B14</strain>
    </source>
</reference>
<gene>
    <name evidence="3" type="primary">paaX</name>
    <name evidence="3" type="ORF">ROLI_039160</name>
</gene>
<sequence length="260" mass="28727">MPTTSFQDISRYLTQDQTPRVWSFLISVFGELAQDTGAKISGALLSRITEEIGIKPEAMRVAIHRLRKDGWIDSLRAGRSSSYFLTPRGRAQSAQASPRIYASGPAADRAWLIMHNPGQSAQPSDMPAAWITSSICITSVVPASAQILAVPLDADTALPQWMTSRVCDDETVEMSKEFATKLEGVNTFLKTAPHLSPLEITALRVLLVHSWRRIILKAPILPDHVFPTSWRGSICRQAVAELLTQYPKRALDELETTTDS</sequence>
<dbReference type="InterPro" id="IPR036388">
    <property type="entry name" value="WH-like_DNA-bd_sf"/>
</dbReference>
<evidence type="ECO:0000259" key="1">
    <source>
        <dbReference type="Pfam" id="PF07848"/>
    </source>
</evidence>
<evidence type="ECO:0000313" key="3">
    <source>
        <dbReference type="EMBL" id="WVX50816.1"/>
    </source>
</evidence>
<feature type="domain" description="Transcriptional repressor PaaX-like N-terminal" evidence="1">
    <location>
        <begin position="23"/>
        <end position="88"/>
    </location>
</feature>
<dbReference type="Gene3D" id="1.10.10.10">
    <property type="entry name" value="Winged helix-like DNA-binding domain superfamily/Winged helix DNA-binding domain"/>
    <property type="match status" value="1"/>
</dbReference>
<dbReference type="PIRSF" id="PIRSF020623">
    <property type="entry name" value="PaaX"/>
    <property type="match status" value="1"/>
</dbReference>
<dbReference type="InterPro" id="IPR011965">
    <property type="entry name" value="PaaX_trns_reg"/>
</dbReference>
<dbReference type="PANTHER" id="PTHR30319:SF1">
    <property type="entry name" value="TRANSCRIPTIONAL REPRESSOR PAAX"/>
    <property type="match status" value="1"/>
</dbReference>